<sequence length="59" mass="6437">MVKTLLILAVGVAIGYGYGYKDARRHDKTIVERVLDRAGAAARGKYRSTIDDRTDSVGP</sequence>
<dbReference type="HOGENOM" id="CLU_2953924_0_0_0"/>
<dbReference type="OrthoDB" id="9802788at2"/>
<evidence type="ECO:0000313" key="2">
    <source>
        <dbReference type="Proteomes" id="UP000019151"/>
    </source>
</evidence>
<dbReference type="STRING" id="861299.J421_2371"/>
<proteinExistence type="predicted"/>
<gene>
    <name evidence="1" type="ORF">J421_2371</name>
</gene>
<dbReference type="AlphaFoldDB" id="W0RKE5"/>
<dbReference type="Proteomes" id="UP000019151">
    <property type="component" value="Chromosome"/>
</dbReference>
<keyword evidence="2" id="KW-1185">Reference proteome</keyword>
<dbReference type="KEGG" id="gba:J421_2371"/>
<accession>W0RKE5</accession>
<organism evidence="1 2">
    <name type="scientific">Gemmatirosa kalamazoonensis</name>
    <dbReference type="NCBI Taxonomy" id="861299"/>
    <lineage>
        <taxon>Bacteria</taxon>
        <taxon>Pseudomonadati</taxon>
        <taxon>Gemmatimonadota</taxon>
        <taxon>Gemmatimonadia</taxon>
        <taxon>Gemmatimonadales</taxon>
        <taxon>Gemmatimonadaceae</taxon>
        <taxon>Gemmatirosa</taxon>
    </lineage>
</organism>
<evidence type="ECO:0000313" key="1">
    <source>
        <dbReference type="EMBL" id="AHG89908.1"/>
    </source>
</evidence>
<dbReference type="eggNOG" id="ENOG502ZKVZ">
    <property type="taxonomic scope" value="Bacteria"/>
</dbReference>
<dbReference type="RefSeq" id="WP_025411387.1">
    <property type="nucleotide sequence ID" value="NZ_CP007128.1"/>
</dbReference>
<dbReference type="InParanoid" id="W0RKE5"/>
<dbReference type="EMBL" id="CP007128">
    <property type="protein sequence ID" value="AHG89908.1"/>
    <property type="molecule type" value="Genomic_DNA"/>
</dbReference>
<reference evidence="1 2" key="1">
    <citation type="journal article" date="2014" name="Genome Announc.">
        <title>Genome Sequence and Methylome of Soil Bacterium Gemmatirosa kalamazoonensis KBS708T, a Member of the Rarely Cultivated Gemmatimonadetes Phylum.</title>
        <authorList>
            <person name="Debruyn J.M."/>
            <person name="Radosevich M."/>
            <person name="Wommack K.E."/>
            <person name="Polson S.W."/>
            <person name="Hauser L.J."/>
            <person name="Fawaz M.N."/>
            <person name="Korlach J."/>
            <person name="Tsai Y.C."/>
        </authorList>
    </citation>
    <scope>NUCLEOTIDE SEQUENCE [LARGE SCALE GENOMIC DNA]</scope>
    <source>
        <strain evidence="1 2">KBS708</strain>
    </source>
</reference>
<protein>
    <submittedName>
        <fullName evidence="1">Uncharacterized protein</fullName>
    </submittedName>
</protein>
<name>W0RKE5_9BACT</name>